<dbReference type="EMBL" id="AZHD01000006">
    <property type="protein sequence ID" value="OAA62579.1"/>
    <property type="molecule type" value="Genomic_DNA"/>
</dbReference>
<evidence type="ECO:0000313" key="3">
    <source>
        <dbReference type="Proteomes" id="UP000076874"/>
    </source>
</evidence>
<proteinExistence type="predicted"/>
<keyword evidence="3" id="KW-1185">Reference proteome</keyword>
<accession>A0A167VG74</accession>
<dbReference type="Proteomes" id="UP000076874">
    <property type="component" value="Unassembled WGS sequence"/>
</dbReference>
<organism evidence="2 3">
    <name type="scientific">Niveomyces insectorum RCEF 264</name>
    <dbReference type="NCBI Taxonomy" id="1081102"/>
    <lineage>
        <taxon>Eukaryota</taxon>
        <taxon>Fungi</taxon>
        <taxon>Dikarya</taxon>
        <taxon>Ascomycota</taxon>
        <taxon>Pezizomycotina</taxon>
        <taxon>Sordariomycetes</taxon>
        <taxon>Hypocreomycetidae</taxon>
        <taxon>Hypocreales</taxon>
        <taxon>Cordycipitaceae</taxon>
        <taxon>Niveomyces</taxon>
    </lineage>
</organism>
<gene>
    <name evidence="2" type="ORF">SPI_04119</name>
</gene>
<evidence type="ECO:0000313" key="2">
    <source>
        <dbReference type="EMBL" id="OAA62579.1"/>
    </source>
</evidence>
<feature type="compositionally biased region" description="Low complexity" evidence="1">
    <location>
        <begin position="46"/>
        <end position="57"/>
    </location>
</feature>
<evidence type="ECO:0000256" key="1">
    <source>
        <dbReference type="SAM" id="MobiDB-lite"/>
    </source>
</evidence>
<dbReference type="AlphaFoldDB" id="A0A167VG74"/>
<protein>
    <submittedName>
        <fullName evidence="2">Uncharacterized protein</fullName>
    </submittedName>
</protein>
<feature type="region of interest" description="Disordered" evidence="1">
    <location>
        <begin position="42"/>
        <end position="77"/>
    </location>
</feature>
<comment type="caution">
    <text evidence="2">The sequence shown here is derived from an EMBL/GenBank/DDBJ whole genome shotgun (WGS) entry which is preliminary data.</text>
</comment>
<name>A0A167VG74_9HYPO</name>
<reference evidence="2 3" key="1">
    <citation type="journal article" date="2016" name="Genome Biol. Evol.">
        <title>Divergent and convergent evolution of fungal pathogenicity.</title>
        <authorList>
            <person name="Shang Y."/>
            <person name="Xiao G."/>
            <person name="Zheng P."/>
            <person name="Cen K."/>
            <person name="Zhan S."/>
            <person name="Wang C."/>
        </authorList>
    </citation>
    <scope>NUCLEOTIDE SEQUENCE [LARGE SCALE GENOMIC DNA]</scope>
    <source>
        <strain evidence="2 3">RCEF 264</strain>
    </source>
</reference>
<sequence length="77" mass="7886">MPPASTSRLRTAALITAVGAVGAGLAVRYQARALRNNELAQERSRAAGADAAHTAAANERQTPPNLYVSVDRSGGGI</sequence>